<sequence length="50" mass="5500">MQKKIAARGVSIRNIVTLMRSILKRTGAKNSENERLGSIGGKSGYALDFY</sequence>
<dbReference type="Proteomes" id="UP000003880">
    <property type="component" value="Unassembled WGS sequence"/>
</dbReference>
<dbReference type="HOGENOM" id="CLU_3116115_0_0_6"/>
<comment type="caution">
    <text evidence="1">The sequence shown here is derived from an EMBL/GenBank/DDBJ whole genome shotgun (WGS) entry which is preliminary data.</text>
</comment>
<dbReference type="AlphaFoldDB" id="D4B8M5"/>
<reference evidence="1 2" key="1">
    <citation type="submission" date="2010-02" db="EMBL/GenBank/DDBJ databases">
        <authorList>
            <person name="Weinstock G."/>
            <person name="Sodergren E."/>
            <person name="Clifton S."/>
            <person name="Fulton L."/>
            <person name="Fulton B."/>
            <person name="Courtney L."/>
            <person name="Fronick C."/>
            <person name="Harrison M."/>
            <person name="Strong C."/>
            <person name="Farmer C."/>
            <person name="Delahaunty K."/>
            <person name="Markovic C."/>
            <person name="Hall O."/>
            <person name="Minx P."/>
            <person name="Tomlinson C."/>
            <person name="Mitreva M."/>
            <person name="Nelson J."/>
            <person name="Hou S."/>
            <person name="Wollam A."/>
            <person name="Pepin K.H."/>
            <person name="Johnson M."/>
            <person name="Bhonagiri V."/>
            <person name="Zhang X."/>
            <person name="Suruliraj S."/>
            <person name="Warren W."/>
            <person name="Chinwalla A."/>
            <person name="Mardis E.R."/>
            <person name="Wilson R.K."/>
        </authorList>
    </citation>
    <scope>NUCLEOTIDE SEQUENCE [LARGE SCALE GENOMIC DNA]</scope>
    <source>
        <strain evidence="1 2">ATCC 29220</strain>
    </source>
</reference>
<name>D4B8M5_9ENTR</name>
<evidence type="ECO:0000313" key="1">
    <source>
        <dbReference type="EMBL" id="EFE09537.1"/>
    </source>
</evidence>
<accession>D4B8M5</accession>
<gene>
    <name evidence="1" type="ORF">CIT292_06808</name>
</gene>
<proteinExistence type="predicted"/>
<evidence type="ECO:0000313" key="2">
    <source>
        <dbReference type="Proteomes" id="UP000003880"/>
    </source>
</evidence>
<organism evidence="1 2">
    <name type="scientific">Citrobacter youngae ATCC 29220</name>
    <dbReference type="NCBI Taxonomy" id="500640"/>
    <lineage>
        <taxon>Bacteria</taxon>
        <taxon>Pseudomonadati</taxon>
        <taxon>Pseudomonadota</taxon>
        <taxon>Gammaproteobacteria</taxon>
        <taxon>Enterobacterales</taxon>
        <taxon>Enterobacteriaceae</taxon>
        <taxon>Citrobacter</taxon>
        <taxon>Citrobacter freundii complex</taxon>
    </lineage>
</organism>
<protein>
    <submittedName>
        <fullName evidence="1">Uncharacterized protein</fullName>
    </submittedName>
</protein>
<dbReference type="EMBL" id="ABWL02000005">
    <property type="protein sequence ID" value="EFE09537.1"/>
    <property type="molecule type" value="Genomic_DNA"/>
</dbReference>